<dbReference type="PANTHER" id="PTHR33286">
    <property type="entry name" value="BIFUNCTIONAL INHIBITOR/LIPID-TRANSFER PROTEIN/SEED STORAGE 2S ALBUMIN SUPERFAMILY PROTEIN"/>
    <property type="match status" value="1"/>
</dbReference>
<dbReference type="SUPFAM" id="SSF47699">
    <property type="entry name" value="Bifunctional inhibitor/lipid-transfer protein/seed storage 2S albumin"/>
    <property type="match status" value="1"/>
</dbReference>
<dbReference type="Gene3D" id="1.10.110.10">
    <property type="entry name" value="Plant lipid-transfer and hydrophobic proteins"/>
    <property type="match status" value="1"/>
</dbReference>
<reference evidence="3" key="1">
    <citation type="journal article" date="2017" name="Nat. Commun.">
        <title>The asparagus genome sheds light on the origin and evolution of a young Y chromosome.</title>
        <authorList>
            <person name="Harkess A."/>
            <person name="Zhou J."/>
            <person name="Xu C."/>
            <person name="Bowers J.E."/>
            <person name="Van der Hulst R."/>
            <person name="Ayyampalayam S."/>
            <person name="Mercati F."/>
            <person name="Riccardi P."/>
            <person name="McKain M.R."/>
            <person name="Kakrana A."/>
            <person name="Tang H."/>
            <person name="Ray J."/>
            <person name="Groenendijk J."/>
            <person name="Arikit S."/>
            <person name="Mathioni S.M."/>
            <person name="Nakano M."/>
            <person name="Shan H."/>
            <person name="Telgmann-Rauber A."/>
            <person name="Kanno A."/>
            <person name="Yue Z."/>
            <person name="Chen H."/>
            <person name="Li W."/>
            <person name="Chen Y."/>
            <person name="Xu X."/>
            <person name="Zhang Y."/>
            <person name="Luo S."/>
            <person name="Chen H."/>
            <person name="Gao J."/>
            <person name="Mao Z."/>
            <person name="Pires J.C."/>
            <person name="Luo M."/>
            <person name="Kudrna D."/>
            <person name="Wing R.A."/>
            <person name="Meyers B.C."/>
            <person name="Yi K."/>
            <person name="Kong H."/>
            <person name="Lavrijsen P."/>
            <person name="Sunseri F."/>
            <person name="Falavigna A."/>
            <person name="Ye Y."/>
            <person name="Leebens-Mack J.H."/>
            <person name="Chen G."/>
        </authorList>
    </citation>
    <scope>NUCLEOTIDE SEQUENCE [LARGE SCALE GENOMIC DNA]</scope>
    <source>
        <strain evidence="3">cv. DH0086</strain>
    </source>
</reference>
<name>A0A5P1E640_ASPOF</name>
<gene>
    <name evidence="2" type="ORF">A4U43_C09F8160</name>
</gene>
<evidence type="ECO:0000313" key="3">
    <source>
        <dbReference type="Proteomes" id="UP000243459"/>
    </source>
</evidence>
<keyword evidence="3" id="KW-1185">Reference proteome</keyword>
<dbReference type="Proteomes" id="UP000243459">
    <property type="component" value="Chromosome 9"/>
</dbReference>
<evidence type="ECO:0000259" key="1">
    <source>
        <dbReference type="Pfam" id="PF14368"/>
    </source>
</evidence>
<dbReference type="InterPro" id="IPR036312">
    <property type="entry name" value="Bifun_inhib/LTP/seed_sf"/>
</dbReference>
<dbReference type="PANTHER" id="PTHR33286:SF1">
    <property type="entry name" value="OS01G0800600 PROTEIN"/>
    <property type="match status" value="1"/>
</dbReference>
<feature type="domain" description="Bifunctional inhibitor/plant lipid transfer protein/seed storage helical" evidence="1">
    <location>
        <begin position="52"/>
        <end position="124"/>
    </location>
</feature>
<accession>A0A5P1E640</accession>
<dbReference type="InterPro" id="IPR016140">
    <property type="entry name" value="Bifunc_inhib/LTP/seed_store"/>
</dbReference>
<dbReference type="EMBL" id="CM007389">
    <property type="protein sequence ID" value="ONK58104.1"/>
    <property type="molecule type" value="Genomic_DNA"/>
</dbReference>
<evidence type="ECO:0000313" key="2">
    <source>
        <dbReference type="EMBL" id="ONK58104.1"/>
    </source>
</evidence>
<dbReference type="AlphaFoldDB" id="A0A5P1E640"/>
<protein>
    <recommendedName>
        <fullName evidence="1">Bifunctional inhibitor/plant lipid transfer protein/seed storage helical domain-containing protein</fullName>
    </recommendedName>
</protein>
<organism evidence="2 3">
    <name type="scientific">Asparagus officinalis</name>
    <name type="common">Garden asparagus</name>
    <dbReference type="NCBI Taxonomy" id="4686"/>
    <lineage>
        <taxon>Eukaryota</taxon>
        <taxon>Viridiplantae</taxon>
        <taxon>Streptophyta</taxon>
        <taxon>Embryophyta</taxon>
        <taxon>Tracheophyta</taxon>
        <taxon>Spermatophyta</taxon>
        <taxon>Magnoliopsida</taxon>
        <taxon>Liliopsida</taxon>
        <taxon>Asparagales</taxon>
        <taxon>Asparagaceae</taxon>
        <taxon>Asparagoideae</taxon>
        <taxon>Asparagus</taxon>
    </lineage>
</organism>
<dbReference type="Pfam" id="PF14368">
    <property type="entry name" value="LTP_2"/>
    <property type="match status" value="1"/>
</dbReference>
<dbReference type="Gramene" id="ONK58104">
    <property type="protein sequence ID" value="ONK58104"/>
    <property type="gene ID" value="A4U43_C09F8160"/>
</dbReference>
<proteinExistence type="predicted"/>
<sequence>MDGIRGCLRAHLSTLWAVGAARLVVSNHRARAWPRELIISLFADNATAAGDNDWTQLSDKCTAFAKKGIEPLLPSDDCCQTIVHADLVCACSKVTPDTENNISVPLAIMVASFCGHPLPHGTHCGSVVVP</sequence>